<name>A0AA95HGK6_9GAMM</name>
<dbReference type="Proteomes" id="UP001301326">
    <property type="component" value="Chromosome"/>
</dbReference>
<dbReference type="KEGG" id="tput:QJT81_06050"/>
<keyword evidence="1" id="KW-1133">Transmembrane helix</keyword>
<evidence type="ECO:0000256" key="1">
    <source>
        <dbReference type="SAM" id="Phobius"/>
    </source>
</evidence>
<reference evidence="2" key="1">
    <citation type="journal article" date="2023" name="Int. J. Mol. Sci.">
        <title>Metagenomics Revealed a New Genus 'Candidatus Thiocaldithrix dubininis' gen. nov., sp. nov. and a New Species 'Candidatus Thiothrix putei' sp. nov. in the Family Thiotrichaceae, Some Members of Which Have Traits of Both Na+- and H+-Motive Energetics.</title>
        <authorList>
            <person name="Ravin N.V."/>
            <person name="Muntyan M.S."/>
            <person name="Smolyakov D.D."/>
            <person name="Rudenko T.S."/>
            <person name="Beletsky A.V."/>
            <person name="Mardanov A.V."/>
            <person name="Grabovich M.Y."/>
        </authorList>
    </citation>
    <scope>NUCLEOTIDE SEQUENCE</scope>
    <source>
        <strain evidence="2">GKL-02</strain>
    </source>
</reference>
<sequence length="638" mass="73514">MQYNISLEVFLEHVRLRGVYVGLSEVRKMQAIFSRMPHLSRIDLLSVLQSVLAKNEFQFDIIKNVFDQLIPYEMNASVSMYDNQIIIDASSTLGQEVKTHHMDLKQKKSKDKSLYILVFLTVVFFVIFSGWGMFENNIVQPVNNVSNFDTENNIDFILLVLSLICLVVLSLKIYKNINIEPAMLVKINHHGKSFIPPVTNGLKTYLLDATSRKKIEWEIECYINNDLSASLSMDETVRLSAIKGMPAICFNHPTHQKKLWLWQDQFSQNSNLFNLVDEISILLKNMNIHFDRGYFRGGLSFVNNQRGEVIWSLSARQQHFNDSDLILVFCDSDSLLWMRSGRDAAFQAISKMDNLAFVNCDSHGLDICKLIADDGVRCLLPNQIGDWIAGKIHYAKVNNLNIFDDLHRLAVACSLPERQVMEDEIRALHEILKLNCIWFYDELQRYAEKTSFGLDFEKSRMSLMQDFSKMALIDNNDFYKILDFWIKRNVDINVQLLKQETPHRPWSDSRRQKLLELDIALLEMWIDPEKAAKKIYALWCNSDLSEVVESRMQPYSCQVVSSIVPAKNEKPLGIELPFSWADLSIETQKQLVSSGFSGMSDDGFWSIDKASQIILGILFGIVIISIIHIFIRVFLIES</sequence>
<feature type="transmembrane region" description="Helical" evidence="1">
    <location>
        <begin position="114"/>
        <end position="134"/>
    </location>
</feature>
<reference evidence="2" key="2">
    <citation type="submission" date="2023-04" db="EMBL/GenBank/DDBJ databases">
        <authorList>
            <person name="Beletskiy A.V."/>
            <person name="Mardanov A.V."/>
            <person name="Ravin N.V."/>
        </authorList>
    </citation>
    <scope>NUCLEOTIDE SEQUENCE</scope>
    <source>
        <strain evidence="2">GKL-02</strain>
    </source>
</reference>
<feature type="transmembrane region" description="Helical" evidence="1">
    <location>
        <begin position="613"/>
        <end position="635"/>
    </location>
</feature>
<evidence type="ECO:0000313" key="2">
    <source>
        <dbReference type="EMBL" id="WGZ95548.1"/>
    </source>
</evidence>
<keyword evidence="1" id="KW-0472">Membrane</keyword>
<dbReference type="EMBL" id="CP124756">
    <property type="protein sequence ID" value="WGZ95548.1"/>
    <property type="molecule type" value="Genomic_DNA"/>
</dbReference>
<gene>
    <name evidence="2" type="ORF">QJT81_06050</name>
</gene>
<protein>
    <submittedName>
        <fullName evidence="2">Uncharacterized protein</fullName>
    </submittedName>
</protein>
<proteinExistence type="predicted"/>
<organism evidence="2">
    <name type="scientific">Candidatus Thiothrix putei</name>
    <dbReference type="NCBI Taxonomy" id="3080811"/>
    <lineage>
        <taxon>Bacteria</taxon>
        <taxon>Pseudomonadati</taxon>
        <taxon>Pseudomonadota</taxon>
        <taxon>Gammaproteobacteria</taxon>
        <taxon>Thiotrichales</taxon>
        <taxon>Thiotrichaceae</taxon>
        <taxon>Thiothrix</taxon>
    </lineage>
</organism>
<keyword evidence="1" id="KW-0812">Transmembrane</keyword>
<accession>A0AA95HGK6</accession>
<feature type="transmembrane region" description="Helical" evidence="1">
    <location>
        <begin position="154"/>
        <end position="174"/>
    </location>
</feature>
<dbReference type="AlphaFoldDB" id="A0AA95HGK6"/>